<feature type="compositionally biased region" description="Acidic residues" evidence="1">
    <location>
        <begin position="145"/>
        <end position="154"/>
    </location>
</feature>
<dbReference type="AlphaFoldDB" id="A0A9D9HQ04"/>
<dbReference type="CDD" id="cd12252">
    <property type="entry name" value="RRM_DbpA"/>
    <property type="match status" value="1"/>
</dbReference>
<evidence type="ECO:0000259" key="2">
    <source>
        <dbReference type="Pfam" id="PF03880"/>
    </source>
</evidence>
<feature type="region of interest" description="Disordered" evidence="1">
    <location>
        <begin position="125"/>
        <end position="154"/>
    </location>
</feature>
<sequence length="154" mass="17991">MQFLKAKGIPEESRSRRFRAKKNDYRQRERRNTDYQEKQERNLLPEELSTTLFFGIGKNRKVFPKDILGLINQVANIDKTHVGTIKIREFYSFVQVLTEEADAIIQALNDYSYRGKLLKVSYSKSSGADFEQEENKTDEKSSEQTECEPEANIE</sequence>
<feature type="compositionally biased region" description="Basic and acidic residues" evidence="1">
    <location>
        <begin position="133"/>
        <end position="143"/>
    </location>
</feature>
<name>A0A9D9HQ04_9SPIR</name>
<accession>A0A9D9HQ04</accession>
<comment type="caution">
    <text evidence="3">The sequence shown here is derived from an EMBL/GenBank/DDBJ whole genome shotgun (WGS) entry which is preliminary data.</text>
</comment>
<feature type="region of interest" description="Disordered" evidence="1">
    <location>
        <begin position="1"/>
        <end position="41"/>
    </location>
</feature>
<organism evidence="3 4">
    <name type="scientific">Candidatus Gallitreponema excrementavium</name>
    <dbReference type="NCBI Taxonomy" id="2840840"/>
    <lineage>
        <taxon>Bacteria</taxon>
        <taxon>Pseudomonadati</taxon>
        <taxon>Spirochaetota</taxon>
        <taxon>Spirochaetia</taxon>
        <taxon>Spirochaetales</taxon>
        <taxon>Candidatus Gallitreponema</taxon>
    </lineage>
</organism>
<reference evidence="3" key="2">
    <citation type="journal article" date="2021" name="PeerJ">
        <title>Extensive microbial diversity within the chicken gut microbiome revealed by metagenomics and culture.</title>
        <authorList>
            <person name="Gilroy R."/>
            <person name="Ravi A."/>
            <person name="Getino M."/>
            <person name="Pursley I."/>
            <person name="Horton D.L."/>
            <person name="Alikhan N.F."/>
            <person name="Baker D."/>
            <person name="Gharbi K."/>
            <person name="Hall N."/>
            <person name="Watson M."/>
            <person name="Adriaenssens E.M."/>
            <person name="Foster-Nyarko E."/>
            <person name="Jarju S."/>
            <person name="Secka A."/>
            <person name="Antonio M."/>
            <person name="Oren A."/>
            <person name="Chaudhuri R.R."/>
            <person name="La Ragione R."/>
            <person name="Hildebrand F."/>
            <person name="Pallen M.J."/>
        </authorList>
    </citation>
    <scope>NUCLEOTIDE SEQUENCE</scope>
    <source>
        <strain evidence="3">10532</strain>
    </source>
</reference>
<evidence type="ECO:0000313" key="3">
    <source>
        <dbReference type="EMBL" id="MBO8458107.1"/>
    </source>
</evidence>
<dbReference type="Pfam" id="PF03880">
    <property type="entry name" value="DbpA"/>
    <property type="match status" value="1"/>
</dbReference>
<evidence type="ECO:0000256" key="1">
    <source>
        <dbReference type="SAM" id="MobiDB-lite"/>
    </source>
</evidence>
<dbReference type="Proteomes" id="UP000823638">
    <property type="component" value="Unassembled WGS sequence"/>
</dbReference>
<gene>
    <name evidence="3" type="ORF">IAA81_07755</name>
</gene>
<dbReference type="InterPro" id="IPR005580">
    <property type="entry name" value="DbpA/CsdA_RNA-bd_dom"/>
</dbReference>
<dbReference type="EMBL" id="JADIMM010000089">
    <property type="protein sequence ID" value="MBO8458107.1"/>
    <property type="molecule type" value="Genomic_DNA"/>
</dbReference>
<dbReference type="InterPro" id="IPR012677">
    <property type="entry name" value="Nucleotide-bd_a/b_plait_sf"/>
</dbReference>
<evidence type="ECO:0000313" key="4">
    <source>
        <dbReference type="Proteomes" id="UP000823638"/>
    </source>
</evidence>
<feature type="compositionally biased region" description="Basic and acidic residues" evidence="1">
    <location>
        <begin position="8"/>
        <end position="41"/>
    </location>
</feature>
<protein>
    <submittedName>
        <fullName evidence="3">DbpA RNA binding domain-containing protein</fullName>
    </submittedName>
</protein>
<reference evidence="3" key="1">
    <citation type="submission" date="2020-10" db="EMBL/GenBank/DDBJ databases">
        <authorList>
            <person name="Gilroy R."/>
        </authorList>
    </citation>
    <scope>NUCLEOTIDE SEQUENCE</scope>
    <source>
        <strain evidence="3">10532</strain>
    </source>
</reference>
<feature type="domain" description="DEAD box helicase DbpA/CsdA RNA-binding" evidence="2">
    <location>
        <begin position="51"/>
        <end position="121"/>
    </location>
</feature>
<proteinExistence type="predicted"/>
<dbReference type="Gene3D" id="3.30.70.330">
    <property type="match status" value="1"/>
</dbReference>